<dbReference type="Gene3D" id="3.40.50.300">
    <property type="entry name" value="P-loop containing nucleotide triphosphate hydrolases"/>
    <property type="match status" value="1"/>
</dbReference>
<dbReference type="PANTHER" id="PTHR33540:SF2">
    <property type="entry name" value="TRNA THREONYLCARBAMOYLADENOSINE BIOSYNTHESIS PROTEIN TSAE"/>
    <property type="match status" value="1"/>
</dbReference>
<keyword evidence="4" id="KW-0963">Cytoplasm</keyword>
<evidence type="ECO:0000256" key="2">
    <source>
        <dbReference type="ARBA" id="ARBA00007599"/>
    </source>
</evidence>
<keyword evidence="5" id="KW-0819">tRNA processing</keyword>
<dbReference type="RefSeq" id="WP_110814171.1">
    <property type="nucleotide sequence ID" value="NZ_QJTE01000002.1"/>
</dbReference>
<evidence type="ECO:0000256" key="5">
    <source>
        <dbReference type="ARBA" id="ARBA00022694"/>
    </source>
</evidence>
<organism evidence="11 12">
    <name type="scientific">Pseudoroseicyclus aestuarii</name>
    <dbReference type="NCBI Taxonomy" id="1795041"/>
    <lineage>
        <taxon>Bacteria</taxon>
        <taxon>Pseudomonadati</taxon>
        <taxon>Pseudomonadota</taxon>
        <taxon>Alphaproteobacteria</taxon>
        <taxon>Rhodobacterales</taxon>
        <taxon>Paracoccaceae</taxon>
        <taxon>Pseudoroseicyclus</taxon>
    </lineage>
</organism>
<dbReference type="GO" id="GO:0002949">
    <property type="term" value="P:tRNA threonylcarbamoyladenosine modification"/>
    <property type="evidence" value="ECO:0007669"/>
    <property type="project" value="InterPro"/>
</dbReference>
<dbReference type="Proteomes" id="UP000248311">
    <property type="component" value="Unassembled WGS sequence"/>
</dbReference>
<dbReference type="GO" id="GO:0046872">
    <property type="term" value="F:metal ion binding"/>
    <property type="evidence" value="ECO:0007669"/>
    <property type="project" value="UniProtKB-KW"/>
</dbReference>
<dbReference type="InterPro" id="IPR027417">
    <property type="entry name" value="P-loop_NTPase"/>
</dbReference>
<dbReference type="NCBIfam" id="TIGR00150">
    <property type="entry name" value="T6A_YjeE"/>
    <property type="match status" value="1"/>
</dbReference>
<evidence type="ECO:0000256" key="4">
    <source>
        <dbReference type="ARBA" id="ARBA00022490"/>
    </source>
</evidence>
<evidence type="ECO:0000256" key="3">
    <source>
        <dbReference type="ARBA" id="ARBA00019010"/>
    </source>
</evidence>
<evidence type="ECO:0000313" key="12">
    <source>
        <dbReference type="Proteomes" id="UP000248311"/>
    </source>
</evidence>
<dbReference type="SUPFAM" id="SSF52540">
    <property type="entry name" value="P-loop containing nucleoside triphosphate hydrolases"/>
    <property type="match status" value="1"/>
</dbReference>
<protein>
    <recommendedName>
        <fullName evidence="3">tRNA threonylcarbamoyladenosine biosynthesis protein TsaE</fullName>
    </recommendedName>
    <alternativeName>
        <fullName evidence="10">t(6)A37 threonylcarbamoyladenosine biosynthesis protein TsaE</fullName>
    </alternativeName>
</protein>
<evidence type="ECO:0000256" key="7">
    <source>
        <dbReference type="ARBA" id="ARBA00022741"/>
    </source>
</evidence>
<keyword evidence="12" id="KW-1185">Reference proteome</keyword>
<evidence type="ECO:0000256" key="10">
    <source>
        <dbReference type="ARBA" id="ARBA00032441"/>
    </source>
</evidence>
<reference evidence="11 12" key="1">
    <citation type="submission" date="2018-06" db="EMBL/GenBank/DDBJ databases">
        <title>Genomic Encyclopedia of Type Strains, Phase III (KMG-III): the genomes of soil and plant-associated and newly described type strains.</title>
        <authorList>
            <person name="Whitman W."/>
        </authorList>
    </citation>
    <scope>NUCLEOTIDE SEQUENCE [LARGE SCALE GENOMIC DNA]</scope>
    <source>
        <strain evidence="11 12">CECT 9025</strain>
    </source>
</reference>
<dbReference type="GO" id="GO:0005737">
    <property type="term" value="C:cytoplasm"/>
    <property type="evidence" value="ECO:0007669"/>
    <property type="project" value="UniProtKB-SubCell"/>
</dbReference>
<accession>A0A318SW85</accession>
<evidence type="ECO:0000256" key="1">
    <source>
        <dbReference type="ARBA" id="ARBA00004496"/>
    </source>
</evidence>
<dbReference type="OrthoDB" id="9800307at2"/>
<keyword evidence="7" id="KW-0547">Nucleotide-binding</keyword>
<evidence type="ECO:0000256" key="6">
    <source>
        <dbReference type="ARBA" id="ARBA00022723"/>
    </source>
</evidence>
<keyword evidence="6" id="KW-0479">Metal-binding</keyword>
<comment type="similarity">
    <text evidence="2">Belongs to the TsaE family.</text>
</comment>
<comment type="subcellular location">
    <subcellularLocation>
        <location evidence="1">Cytoplasm</location>
    </subcellularLocation>
</comment>
<keyword evidence="8" id="KW-0067">ATP-binding</keyword>
<name>A0A318SW85_9RHOB</name>
<dbReference type="InterPro" id="IPR003442">
    <property type="entry name" value="T6A_TsaE"/>
</dbReference>
<keyword evidence="9" id="KW-0460">Magnesium</keyword>
<dbReference type="EMBL" id="QJTE01000002">
    <property type="protein sequence ID" value="PYE84626.1"/>
    <property type="molecule type" value="Genomic_DNA"/>
</dbReference>
<evidence type="ECO:0000256" key="8">
    <source>
        <dbReference type="ARBA" id="ARBA00022840"/>
    </source>
</evidence>
<dbReference type="AlphaFoldDB" id="A0A318SW85"/>
<dbReference type="GO" id="GO:0005524">
    <property type="term" value="F:ATP binding"/>
    <property type="evidence" value="ECO:0007669"/>
    <property type="project" value="UniProtKB-KW"/>
</dbReference>
<sequence>MFRPAPIPLPTEAATSALAARLAPRLGGGDCLLLEGPIGAGKTFFARALIRARLGDPLAEVPSPTFTLVQVYETPDLELWHADLYRLSDPSELDELGLVEAMDAALSLVEWPQKLGALLPETALTLSLHPSPEAGTGADAPRMLQISGADSWRARLEPILD</sequence>
<evidence type="ECO:0000313" key="11">
    <source>
        <dbReference type="EMBL" id="PYE84626.1"/>
    </source>
</evidence>
<evidence type="ECO:0000256" key="9">
    <source>
        <dbReference type="ARBA" id="ARBA00022842"/>
    </source>
</evidence>
<gene>
    <name evidence="11" type="ORF">DFP88_102428</name>
</gene>
<comment type="caution">
    <text evidence="11">The sequence shown here is derived from an EMBL/GenBank/DDBJ whole genome shotgun (WGS) entry which is preliminary data.</text>
</comment>
<dbReference type="PANTHER" id="PTHR33540">
    <property type="entry name" value="TRNA THREONYLCARBAMOYLADENOSINE BIOSYNTHESIS PROTEIN TSAE"/>
    <property type="match status" value="1"/>
</dbReference>
<dbReference type="Pfam" id="PF02367">
    <property type="entry name" value="TsaE"/>
    <property type="match status" value="1"/>
</dbReference>
<proteinExistence type="inferred from homology"/>